<name>A0A9P6IYU7_MORAP</name>
<dbReference type="InterPro" id="IPR036047">
    <property type="entry name" value="F-box-like_dom_sf"/>
</dbReference>
<reference evidence="1" key="1">
    <citation type="journal article" date="2020" name="Fungal Divers.">
        <title>Resolving the Mortierellaceae phylogeny through synthesis of multi-gene phylogenetics and phylogenomics.</title>
        <authorList>
            <person name="Vandepol N."/>
            <person name="Liber J."/>
            <person name="Desiro A."/>
            <person name="Na H."/>
            <person name="Kennedy M."/>
            <person name="Barry K."/>
            <person name="Grigoriev I.V."/>
            <person name="Miller A.N."/>
            <person name="O'Donnell K."/>
            <person name="Stajich J.E."/>
            <person name="Bonito G."/>
        </authorList>
    </citation>
    <scope>NUCLEOTIDE SEQUENCE</scope>
    <source>
        <strain evidence="1">CK1249</strain>
    </source>
</reference>
<evidence type="ECO:0000313" key="2">
    <source>
        <dbReference type="Proteomes" id="UP000738359"/>
    </source>
</evidence>
<organism evidence="1 2">
    <name type="scientific">Mortierella alpina</name>
    <name type="common">Oleaginous fungus</name>
    <name type="synonym">Mortierella renispora</name>
    <dbReference type="NCBI Taxonomy" id="64518"/>
    <lineage>
        <taxon>Eukaryota</taxon>
        <taxon>Fungi</taxon>
        <taxon>Fungi incertae sedis</taxon>
        <taxon>Mucoromycota</taxon>
        <taxon>Mortierellomycotina</taxon>
        <taxon>Mortierellomycetes</taxon>
        <taxon>Mortierellales</taxon>
        <taxon>Mortierellaceae</taxon>
        <taxon>Mortierella</taxon>
    </lineage>
</organism>
<sequence length="450" mass="52858">MKLPEIRILIEQHLTKRDLVKCLQVCRSWYNLFIACIWESFQLDFRLIDGPQPRFIASYRHLIRSVAFFNIEERDLQDSGFPYPNLRSVSLHGRGRCFDGVFYASKSLLSLHPNVTHLNIVGVRVHHTAITELQHLKHLQLDDTRWSTDLPSFWTVCTRLESLVVDRSIFMTLPRPGRGITFPFLKSITLTRFIKFARLGKWPRLKELELQGTHVKILSEDLMTLLNSFKRNVEVLHVANSFLDMGAFELLRKSFTSLTELNLTHCRHVTDLMVREVMESCSNLTLLKASKVQARVMVEGKPWVCKSLQTLGLYFIFAPEGGSPADELTLRNELHTRVFERLSELRELETLVLGDTIEMWYQEWLGRLPQRGLELRLDRGLGRLSTLDRLRCLYIDKTWQLMEAKDYTWMLDHWPKLEVVDGRVNIDDWKISSDFQSALRKKNEREYRRR</sequence>
<dbReference type="GO" id="GO:0019005">
    <property type="term" value="C:SCF ubiquitin ligase complex"/>
    <property type="evidence" value="ECO:0007669"/>
    <property type="project" value="TreeGrafter"/>
</dbReference>
<comment type="caution">
    <text evidence="1">The sequence shown here is derived from an EMBL/GenBank/DDBJ whole genome shotgun (WGS) entry which is preliminary data.</text>
</comment>
<gene>
    <name evidence="1" type="ORF">BGZ70_000136</name>
</gene>
<dbReference type="PANTHER" id="PTHR13318:SF95">
    <property type="entry name" value="F-BOX PROTEIN YLR352W"/>
    <property type="match status" value="1"/>
</dbReference>
<protein>
    <recommendedName>
        <fullName evidence="3">F-box domain-containing protein</fullName>
    </recommendedName>
</protein>
<evidence type="ECO:0008006" key="3">
    <source>
        <dbReference type="Google" id="ProtNLM"/>
    </source>
</evidence>
<dbReference type="GO" id="GO:0031146">
    <property type="term" value="P:SCF-dependent proteasomal ubiquitin-dependent protein catabolic process"/>
    <property type="evidence" value="ECO:0007669"/>
    <property type="project" value="TreeGrafter"/>
</dbReference>
<dbReference type="Gene3D" id="3.80.10.10">
    <property type="entry name" value="Ribonuclease Inhibitor"/>
    <property type="match status" value="2"/>
</dbReference>
<dbReference type="AlphaFoldDB" id="A0A9P6IYU7"/>
<dbReference type="Proteomes" id="UP000738359">
    <property type="component" value="Unassembled WGS sequence"/>
</dbReference>
<dbReference type="SUPFAM" id="SSF81383">
    <property type="entry name" value="F-box domain"/>
    <property type="match status" value="1"/>
</dbReference>
<dbReference type="EMBL" id="JAAAHY010001020">
    <property type="protein sequence ID" value="KAF9953739.1"/>
    <property type="molecule type" value="Genomic_DNA"/>
</dbReference>
<accession>A0A9P6IYU7</accession>
<evidence type="ECO:0000313" key="1">
    <source>
        <dbReference type="EMBL" id="KAF9953739.1"/>
    </source>
</evidence>
<dbReference type="InterPro" id="IPR032675">
    <property type="entry name" value="LRR_dom_sf"/>
</dbReference>
<dbReference type="OrthoDB" id="2354556at2759"/>
<dbReference type="PANTHER" id="PTHR13318">
    <property type="entry name" value="PARTNER OF PAIRED, ISOFORM B-RELATED"/>
    <property type="match status" value="1"/>
</dbReference>
<proteinExistence type="predicted"/>
<keyword evidence="2" id="KW-1185">Reference proteome</keyword>
<dbReference type="SUPFAM" id="SSF52047">
    <property type="entry name" value="RNI-like"/>
    <property type="match status" value="1"/>
</dbReference>